<dbReference type="SUPFAM" id="SSF53448">
    <property type="entry name" value="Nucleotide-diphospho-sugar transferases"/>
    <property type="match status" value="1"/>
</dbReference>
<dbReference type="Pfam" id="PF00535">
    <property type="entry name" value="Glycos_transf_2"/>
    <property type="match status" value="1"/>
</dbReference>
<accession>A0A482ETE7</accession>
<dbReference type="GO" id="GO:0047355">
    <property type="term" value="F:CDP-glycerol glycerophosphotransferase activity"/>
    <property type="evidence" value="ECO:0007669"/>
    <property type="project" value="InterPro"/>
</dbReference>
<dbReference type="Gene3D" id="3.90.550.10">
    <property type="entry name" value="Spore Coat Polysaccharide Biosynthesis Protein SpsA, Chain A"/>
    <property type="match status" value="1"/>
</dbReference>
<evidence type="ECO:0000313" key="2">
    <source>
        <dbReference type="EMBL" id="QBM78296.1"/>
    </source>
</evidence>
<dbReference type="Gene3D" id="3.40.50.12580">
    <property type="match status" value="1"/>
</dbReference>
<dbReference type="PANTHER" id="PTHR22916">
    <property type="entry name" value="GLYCOSYLTRANSFERASE"/>
    <property type="match status" value="1"/>
</dbReference>
<dbReference type="Pfam" id="PF04464">
    <property type="entry name" value="Glyphos_transf"/>
    <property type="match status" value="1"/>
</dbReference>
<dbReference type="SUPFAM" id="SSF53756">
    <property type="entry name" value="UDP-Glycosyltransferase/glycogen phosphorylase"/>
    <property type="match status" value="1"/>
</dbReference>
<dbReference type="InterPro" id="IPR043148">
    <property type="entry name" value="TagF_C"/>
</dbReference>
<sequence length="1238" mass="146108">MSKINRKIKKLMRDPKLFFTDMYKKRKNQIKKYYPLKTQGINQYTVVSAAYNVEKYLDEFFSSLIKQSLNFKNHIQLILVDDGSTDSSAKIIKKWQKKFPHNIKYIYKENGGQASARNLGLEYVQTEWVVFTDPDDYLHTDYFKSIDSQLQKRPDLAMIATNMLFFMENQNIVKDTHPLKFRFNDDTYVKISNLDKLINLSVATTFFKMSEIRKNKVYFDNRVKPNFEDGKFIADYLFNLQSGYANFCKSAIYFYRKREDSSSTLDGSWKKTEKYSNIFEFGFIPMLKNYKDKFKYIPNFIQKTALYDLGWYIQYLLNSPEKINFLDNNAKQKFYHFIDEAFSFIDEKNIMEFGMGGIWMFHKVGMLGAFKNAEPPFQMAYIENIDREQKQILISYFTYFDFPFSIESKTGEVFPEYLKTVKNTFNDKLFVYEKRLWVPYGNLPLSEKFKISLNAKNMRISIRGKIFNNGISPKEIEELFTYSEKYLSDGSWLLMDRETKADDNAEHLYRYIIKNYPNQTCYFALNKNSPDWNRLYKEGFKLVEFGTNDFKNKLSRASKIISSHLEAHINDHFGDLYEFSKKFVFLQHGVIKDDLSRWINTKKNLHCFVTTTQPEYNSIVENLNKYKVTEKEVVLTGLPRYDSLLAKKIDNSNQILIMPTWRNNIVGTSTAAGANTRTINKNFMETEYAKHWCSLLHSSELKKMIDEYNYEVIFAPHANIQPYLNQFKVPKYIKCWSGESGDKSIQDLFGESSILITDYSSVAFDMAYLNKAIVYYQFDKESFFSGNHTYQQGYFSYEKDGFGPVLYTEKELLSALSLIIKNNGKPNKLYEKRIKETFPFQDQGNCERVYQAIINLDRDSNRNKLPIIESMIEQAEKYQNWRLVETRTKLILDFNYFSTRKEKAKYENKYFTALFMNNKFFELLDSLNNSSITSNQLEYWKAKIDLQFGKPENYISYFAKNNTSSINDNLLALIYSAYIKQEDAYKQILGKVKKSKYLTETHEKMLLLAKEIYLNNLESGLYIIDALLEQIPKNEKVLFKLELLASYLCMKLFRLKEANQYLVQYEKYAVNDQACRIAIARLAKINNNKAKLVDQLDKAFEKNIELMPKDLYFDYLSGIKNDRQKTKYLLDKLAEKDIADISLFDLKINILFKENRWKDIVEAMKNSEPHSEEINDIYIHSLIKTGKLDKAISIFQNLAPRKRYTYWKLASEMAEKNKDYKTLRMCLKNQLDLTNLLS</sequence>
<dbReference type="AlphaFoldDB" id="A0A482ETE7"/>
<dbReference type="CDD" id="cd00761">
    <property type="entry name" value="Glyco_tranf_GTA_type"/>
    <property type="match status" value="1"/>
</dbReference>
<dbReference type="InterPro" id="IPR001173">
    <property type="entry name" value="Glyco_trans_2-like"/>
</dbReference>
<dbReference type="InterPro" id="IPR029044">
    <property type="entry name" value="Nucleotide-diphossugar_trans"/>
</dbReference>
<dbReference type="InterPro" id="IPR007554">
    <property type="entry name" value="Glycerophosphate_synth"/>
</dbReference>
<proteinExistence type="predicted"/>
<name>A0A482ETE7_HAEPA</name>
<evidence type="ECO:0000259" key="1">
    <source>
        <dbReference type="Pfam" id="PF00535"/>
    </source>
</evidence>
<reference evidence="2" key="1">
    <citation type="journal article" date="2019" name="Sci. Rep.">
        <title>Identification of polysaccharide capsules among extensively drug-resistant genitourinary Haemophilus parainfluenzae isolates.</title>
        <authorList>
            <person name="Gonzalez-Diaz A."/>
            <person name="Tubau F."/>
            <person name="Pinto M."/>
            <person name="Sierra Y."/>
            <person name="Cubero M."/>
            <person name="Camara J."/>
            <person name="Ayats J."/>
            <person name="Bajanca-Lavado P."/>
            <person name="Ardanuy C."/>
            <person name="Marti S."/>
        </authorList>
    </citation>
    <scope>NUCLEOTIDE SEQUENCE</scope>
    <source>
        <strain evidence="2">HUB12445</strain>
    </source>
</reference>
<gene>
    <name evidence="2" type="primary">pcsB</name>
</gene>
<protein>
    <submittedName>
        <fullName evidence="2">PcsB</fullName>
    </submittedName>
</protein>
<dbReference type="EMBL" id="MH644108">
    <property type="protein sequence ID" value="QBM78296.1"/>
    <property type="molecule type" value="Genomic_DNA"/>
</dbReference>
<organism evidence="2">
    <name type="scientific">Haemophilus parainfluenzae</name>
    <dbReference type="NCBI Taxonomy" id="729"/>
    <lineage>
        <taxon>Bacteria</taxon>
        <taxon>Pseudomonadati</taxon>
        <taxon>Pseudomonadota</taxon>
        <taxon>Gammaproteobacteria</taxon>
        <taxon>Pasteurellales</taxon>
        <taxon>Pasteurellaceae</taxon>
        <taxon>Haemophilus</taxon>
    </lineage>
</organism>
<dbReference type="GO" id="GO:0016758">
    <property type="term" value="F:hexosyltransferase activity"/>
    <property type="evidence" value="ECO:0007669"/>
    <property type="project" value="UniProtKB-ARBA"/>
</dbReference>
<dbReference type="PANTHER" id="PTHR22916:SF3">
    <property type="entry name" value="UDP-GLCNAC:BETAGAL BETA-1,3-N-ACETYLGLUCOSAMINYLTRANSFERASE-LIKE PROTEIN 1"/>
    <property type="match status" value="1"/>
</dbReference>
<dbReference type="GO" id="GO:0016020">
    <property type="term" value="C:membrane"/>
    <property type="evidence" value="ECO:0007669"/>
    <property type="project" value="InterPro"/>
</dbReference>
<feature type="domain" description="Glycosyltransferase 2-like" evidence="1">
    <location>
        <begin position="45"/>
        <end position="187"/>
    </location>
</feature>